<feature type="domain" description="Nucleoside phosphorylase" evidence="1">
    <location>
        <begin position="46"/>
        <end position="168"/>
    </location>
</feature>
<dbReference type="GO" id="GO:0008782">
    <property type="term" value="F:adenosylhomocysteine nucleosidase activity"/>
    <property type="evidence" value="ECO:0007669"/>
    <property type="project" value="TreeGrafter"/>
</dbReference>
<reference evidence="2 3" key="1">
    <citation type="submission" date="2019-09" db="EMBL/GenBank/DDBJ databases">
        <title>Genome sequencing of strain KACC 21233.</title>
        <authorList>
            <person name="Heo J."/>
            <person name="Kim S.-J."/>
            <person name="Kim J.-S."/>
            <person name="Hong S.-B."/>
            <person name="Kwon S.-W."/>
        </authorList>
    </citation>
    <scope>NUCLEOTIDE SEQUENCE [LARGE SCALE GENOMIC DNA]</scope>
    <source>
        <strain evidence="2 3">KACC 21233</strain>
    </source>
</reference>
<dbReference type="GO" id="GO:0019284">
    <property type="term" value="P:L-methionine salvage from S-adenosylmethionine"/>
    <property type="evidence" value="ECO:0007669"/>
    <property type="project" value="TreeGrafter"/>
</dbReference>
<dbReference type="PANTHER" id="PTHR46832">
    <property type="entry name" value="5'-METHYLTHIOADENOSINE/S-ADENOSYLHOMOCYSTEINE NUCLEOSIDASE"/>
    <property type="match status" value="1"/>
</dbReference>
<proteinExistence type="predicted"/>
<dbReference type="Gene3D" id="3.40.50.1580">
    <property type="entry name" value="Nucleoside phosphorylase domain"/>
    <property type="match status" value="1"/>
</dbReference>
<protein>
    <recommendedName>
        <fullName evidence="1">Nucleoside phosphorylase domain-containing protein</fullName>
    </recommendedName>
</protein>
<accession>A0A5C1YPN3</accession>
<dbReference type="KEGG" id="acek:FLP30_06995"/>
<dbReference type="Proteomes" id="UP000324536">
    <property type="component" value="Chromosome"/>
</dbReference>
<sequence>MALAAVQYPLSSPGILVGLKAEARLVRRIFPRAAIAASGATRDGARREADRLAACGANCLMSFGLAAGLDPSLPAGTILIPDKVQGWGNVWACDPTLRHILGGNQAGTISGPLLHSDDVVLDAAHKAELFAASGCKALDMESAFLARAAEEAGLPFAVLRVVCDPADRTLPPVAGCVLSPDGGLKIGALLLSLLRAPGQIGGLINLGRDAAKARTAMLAFFQDQDSRPAFRQLAQ</sequence>
<dbReference type="AlphaFoldDB" id="A0A5C1YPN3"/>
<name>A0A5C1YPN3_9PROT</name>
<dbReference type="PANTHER" id="PTHR46832:SF1">
    <property type="entry name" value="5'-METHYLTHIOADENOSINE_S-ADENOSYLHOMOCYSTEINE NUCLEOSIDASE"/>
    <property type="match status" value="1"/>
</dbReference>
<dbReference type="GO" id="GO:0008930">
    <property type="term" value="F:methylthioadenosine nucleosidase activity"/>
    <property type="evidence" value="ECO:0007669"/>
    <property type="project" value="TreeGrafter"/>
</dbReference>
<dbReference type="GO" id="GO:0005829">
    <property type="term" value="C:cytosol"/>
    <property type="evidence" value="ECO:0007669"/>
    <property type="project" value="TreeGrafter"/>
</dbReference>
<organism evidence="2 3">
    <name type="scientific">Acetobacter vaccinii</name>
    <dbReference type="NCBI Taxonomy" id="2592655"/>
    <lineage>
        <taxon>Bacteria</taxon>
        <taxon>Pseudomonadati</taxon>
        <taxon>Pseudomonadota</taxon>
        <taxon>Alphaproteobacteria</taxon>
        <taxon>Acetobacterales</taxon>
        <taxon>Acetobacteraceae</taxon>
        <taxon>Acetobacter</taxon>
    </lineage>
</organism>
<dbReference type="GO" id="GO:0009116">
    <property type="term" value="P:nucleoside metabolic process"/>
    <property type="evidence" value="ECO:0007669"/>
    <property type="project" value="InterPro"/>
</dbReference>
<dbReference type="OrthoDB" id="7357315at2"/>
<dbReference type="EMBL" id="CP043506">
    <property type="protein sequence ID" value="QEO17495.1"/>
    <property type="molecule type" value="Genomic_DNA"/>
</dbReference>
<dbReference type="Pfam" id="PF01048">
    <property type="entry name" value="PNP_UDP_1"/>
    <property type="match status" value="1"/>
</dbReference>
<evidence type="ECO:0000259" key="1">
    <source>
        <dbReference type="Pfam" id="PF01048"/>
    </source>
</evidence>
<keyword evidence="3" id="KW-1185">Reference proteome</keyword>
<dbReference type="InterPro" id="IPR035994">
    <property type="entry name" value="Nucleoside_phosphorylase_sf"/>
</dbReference>
<evidence type="ECO:0000313" key="2">
    <source>
        <dbReference type="EMBL" id="QEO17495.1"/>
    </source>
</evidence>
<evidence type="ECO:0000313" key="3">
    <source>
        <dbReference type="Proteomes" id="UP000324536"/>
    </source>
</evidence>
<dbReference type="CDD" id="cd17768">
    <property type="entry name" value="adenosylhopane_nucleosidase_HpnG-like"/>
    <property type="match status" value="1"/>
</dbReference>
<dbReference type="SUPFAM" id="SSF53167">
    <property type="entry name" value="Purine and uridine phosphorylases"/>
    <property type="match status" value="1"/>
</dbReference>
<dbReference type="RefSeq" id="WP_149279173.1">
    <property type="nucleotide sequence ID" value="NZ_CP043506.1"/>
</dbReference>
<gene>
    <name evidence="2" type="ORF">FLP30_06995</name>
</gene>
<dbReference type="InterPro" id="IPR000845">
    <property type="entry name" value="Nucleoside_phosphorylase_d"/>
</dbReference>